<name>A0ABM7VD04_9BACT</name>
<dbReference type="Proteomes" id="UP001354989">
    <property type="component" value="Chromosome"/>
</dbReference>
<evidence type="ECO:0000313" key="2">
    <source>
        <dbReference type="EMBL" id="BDC98640.1"/>
    </source>
</evidence>
<proteinExistence type="predicted"/>
<accession>A0ABM7VD04</accession>
<reference evidence="2 3" key="1">
    <citation type="submission" date="2021-12" db="EMBL/GenBank/DDBJ databases">
        <title>Genome sequencing of bacteria with rrn-lacking chromosome and rrn-plasmid.</title>
        <authorList>
            <person name="Anda M."/>
            <person name="Iwasaki W."/>
        </authorList>
    </citation>
    <scope>NUCLEOTIDE SEQUENCE [LARGE SCALE GENOMIC DNA]</scope>
    <source>
        <strain evidence="2 3">NBRC 101262</strain>
    </source>
</reference>
<organism evidence="2 3">
    <name type="scientific">Persicobacter psychrovividus</name>
    <dbReference type="NCBI Taxonomy" id="387638"/>
    <lineage>
        <taxon>Bacteria</taxon>
        <taxon>Pseudomonadati</taxon>
        <taxon>Bacteroidota</taxon>
        <taxon>Cytophagia</taxon>
        <taxon>Cytophagales</taxon>
        <taxon>Persicobacteraceae</taxon>
        <taxon>Persicobacter</taxon>
    </lineage>
</organism>
<protein>
    <submittedName>
        <fullName evidence="2">Uncharacterized protein</fullName>
    </submittedName>
</protein>
<sequence>MIFLKQYIANIIPQGLWPTAKRKKETRYIFAVFGNDKNSNNKHLFDKRQTYAPLHAVPQHLSRGSLYPHESRKTHTPIKN</sequence>
<gene>
    <name evidence="2" type="ORF">PEPS_09210</name>
</gene>
<evidence type="ECO:0000256" key="1">
    <source>
        <dbReference type="SAM" id="MobiDB-lite"/>
    </source>
</evidence>
<evidence type="ECO:0000313" key="3">
    <source>
        <dbReference type="Proteomes" id="UP001354989"/>
    </source>
</evidence>
<dbReference type="EMBL" id="AP025292">
    <property type="protein sequence ID" value="BDC98640.1"/>
    <property type="molecule type" value="Genomic_DNA"/>
</dbReference>
<feature type="region of interest" description="Disordered" evidence="1">
    <location>
        <begin position="59"/>
        <end position="80"/>
    </location>
</feature>
<keyword evidence="3" id="KW-1185">Reference proteome</keyword>